<evidence type="ECO:0000259" key="7">
    <source>
        <dbReference type="PROSITE" id="PS50863"/>
    </source>
</evidence>
<dbReference type="CDD" id="cd10017">
    <property type="entry name" value="B3_DNA"/>
    <property type="match status" value="1"/>
</dbReference>
<comment type="subcellular location">
    <subcellularLocation>
        <location evidence="1">Nucleus</location>
    </subcellularLocation>
</comment>
<keyword evidence="5" id="KW-0539">Nucleus</keyword>
<evidence type="ECO:0000313" key="8">
    <source>
        <dbReference type="EMBL" id="KAK9038801.1"/>
    </source>
</evidence>
<evidence type="ECO:0000256" key="1">
    <source>
        <dbReference type="ARBA" id="ARBA00004123"/>
    </source>
</evidence>
<accession>A0ABR2TMV0</accession>
<evidence type="ECO:0000256" key="5">
    <source>
        <dbReference type="ARBA" id="ARBA00023242"/>
    </source>
</evidence>
<evidence type="ECO:0000313" key="9">
    <source>
        <dbReference type="Proteomes" id="UP001396334"/>
    </source>
</evidence>
<dbReference type="InterPro" id="IPR015300">
    <property type="entry name" value="DNA-bd_pseudobarrel_sf"/>
</dbReference>
<feature type="domain" description="TF-B3" evidence="7">
    <location>
        <begin position="104"/>
        <end position="188"/>
    </location>
</feature>
<gene>
    <name evidence="8" type="ORF">V6N11_023654</name>
</gene>
<sequence>MLARLANRRQNMGKMQPITSTGKQKAADIACRSSLRLVNRKIKEKSNFPYPVPRKTLRTESLDQHRQNSKLEVLSTGISPDESKCRNNLGNLRKVEISPGQLNELKLSSFVLRFFTSWQYIPEDFAKRYLKNSGEIILRAPDGRTWTVEHEIIKTTDEHGRAAFCRRGAFRGWSWRPFVIGNELKALS</sequence>
<reference evidence="8 9" key="1">
    <citation type="journal article" date="2024" name="G3 (Bethesda)">
        <title>Genome assembly of Hibiscus sabdariffa L. provides insights into metabolisms of medicinal natural products.</title>
        <authorList>
            <person name="Kim T."/>
        </authorList>
    </citation>
    <scope>NUCLEOTIDE SEQUENCE [LARGE SCALE GENOMIC DNA]</scope>
    <source>
        <strain evidence="8">TK-2024</strain>
        <tissue evidence="8">Old leaves</tissue>
    </source>
</reference>
<dbReference type="InterPro" id="IPR003340">
    <property type="entry name" value="B3_DNA-bd"/>
</dbReference>
<dbReference type="Gene3D" id="2.40.330.10">
    <property type="entry name" value="DNA-binding pseudobarrel domain"/>
    <property type="match status" value="1"/>
</dbReference>
<evidence type="ECO:0000256" key="6">
    <source>
        <dbReference type="SAM" id="MobiDB-lite"/>
    </source>
</evidence>
<name>A0ABR2TMV0_9ROSI</name>
<dbReference type="EMBL" id="JBBPBN010000005">
    <property type="protein sequence ID" value="KAK9038801.1"/>
    <property type="molecule type" value="Genomic_DNA"/>
</dbReference>
<dbReference type="PROSITE" id="PS50863">
    <property type="entry name" value="B3"/>
    <property type="match status" value="1"/>
</dbReference>
<organism evidence="8 9">
    <name type="scientific">Hibiscus sabdariffa</name>
    <name type="common">roselle</name>
    <dbReference type="NCBI Taxonomy" id="183260"/>
    <lineage>
        <taxon>Eukaryota</taxon>
        <taxon>Viridiplantae</taxon>
        <taxon>Streptophyta</taxon>
        <taxon>Embryophyta</taxon>
        <taxon>Tracheophyta</taxon>
        <taxon>Spermatophyta</taxon>
        <taxon>Magnoliopsida</taxon>
        <taxon>eudicotyledons</taxon>
        <taxon>Gunneridae</taxon>
        <taxon>Pentapetalae</taxon>
        <taxon>rosids</taxon>
        <taxon>malvids</taxon>
        <taxon>Malvales</taxon>
        <taxon>Malvaceae</taxon>
        <taxon>Malvoideae</taxon>
        <taxon>Hibiscus</taxon>
    </lineage>
</organism>
<protein>
    <recommendedName>
        <fullName evidence="7">TF-B3 domain-containing protein</fullName>
    </recommendedName>
</protein>
<evidence type="ECO:0000256" key="2">
    <source>
        <dbReference type="ARBA" id="ARBA00023015"/>
    </source>
</evidence>
<keyword evidence="2" id="KW-0805">Transcription regulation</keyword>
<keyword evidence="9" id="KW-1185">Reference proteome</keyword>
<dbReference type="SUPFAM" id="SSF101936">
    <property type="entry name" value="DNA-binding pseudobarrel domain"/>
    <property type="match status" value="1"/>
</dbReference>
<comment type="caution">
    <text evidence="8">The sequence shown here is derived from an EMBL/GenBank/DDBJ whole genome shotgun (WGS) entry which is preliminary data.</text>
</comment>
<evidence type="ECO:0000256" key="4">
    <source>
        <dbReference type="ARBA" id="ARBA00023163"/>
    </source>
</evidence>
<feature type="region of interest" description="Disordered" evidence="6">
    <location>
        <begin position="1"/>
        <end position="25"/>
    </location>
</feature>
<evidence type="ECO:0000256" key="3">
    <source>
        <dbReference type="ARBA" id="ARBA00023125"/>
    </source>
</evidence>
<keyword evidence="3" id="KW-0238">DNA-binding</keyword>
<proteinExistence type="predicted"/>
<dbReference type="Proteomes" id="UP001396334">
    <property type="component" value="Unassembled WGS sequence"/>
</dbReference>
<keyword evidence="4" id="KW-0804">Transcription</keyword>